<reference evidence="3 4" key="3">
    <citation type="journal article" date="2022" name="Int. J. Syst. Evol. Microbiol.">
        <title>Strains of Bradyrhizobium barranii sp. nov. associated with legumes native to Canada are symbionts of soybeans and belong to different subspecies (subsp. barranii subsp. nov. and subsp. apii subsp. nov.) and symbiovars (sv. glycinearum and sv. septentrionale).</title>
        <authorList>
            <person name="Bromfield E.S.P."/>
            <person name="Cloutier S."/>
            <person name="Wasai-Hara S."/>
            <person name="Minamisawa K."/>
        </authorList>
    </citation>
    <scope>NUCLEOTIDE SEQUENCE [LARGE SCALE GENOMIC DNA]</scope>
    <source>
        <strain evidence="3 4">323S2</strain>
        <plasmid evidence="4">pBb323S2a</plasmid>
    </source>
</reference>
<dbReference type="EMBL" id="JACBFH010000003">
    <property type="protein sequence ID" value="NYY96341.1"/>
    <property type="molecule type" value="Genomic_DNA"/>
</dbReference>
<name>A0A7Z0QLV3_9BRAD</name>
<evidence type="ECO:0000313" key="3">
    <source>
        <dbReference type="EMBL" id="UGX89758.1"/>
    </source>
</evidence>
<proteinExistence type="predicted"/>
<dbReference type="RefSeq" id="WP_166354246.1">
    <property type="nucleotide sequence ID" value="NZ_CP049700.1"/>
</dbReference>
<dbReference type="EMBL" id="CP088278">
    <property type="protein sequence ID" value="UGX89758.1"/>
    <property type="molecule type" value="Genomic_DNA"/>
</dbReference>
<dbReference type="AlphaFoldDB" id="A0A7Z0QLV3"/>
<evidence type="ECO:0000313" key="2">
    <source>
        <dbReference type="EMBL" id="NYY96864.1"/>
    </source>
</evidence>
<keyword evidence="3" id="KW-0614">Plasmid</keyword>
<reference evidence="1" key="2">
    <citation type="submission" date="2020-06" db="EMBL/GenBank/DDBJ databases">
        <title>Whole Genome Sequence of Bradyrhizobium sp. Strain 323S2.</title>
        <authorList>
            <person name="Bromfield E.S.P."/>
        </authorList>
    </citation>
    <scope>NUCLEOTIDE SEQUENCE [LARGE SCALE GENOMIC DNA]</scope>
    <source>
        <strain evidence="1">323S2</strain>
    </source>
</reference>
<sequence length="90" mass="9779">MALPTLSMAHDAIAGAPEVLNRLRGAFMLATKSNSKTIFYSRSAVVVEEPARAGTLSKPADLKAGARFHRKLVGVTPNGLRRQTQRDRFS</sequence>
<organism evidence="1">
    <name type="scientific">Bradyrhizobium barranii subsp. barranii</name>
    <dbReference type="NCBI Taxonomy" id="2823807"/>
    <lineage>
        <taxon>Bacteria</taxon>
        <taxon>Pseudomonadati</taxon>
        <taxon>Pseudomonadota</taxon>
        <taxon>Alphaproteobacteria</taxon>
        <taxon>Hyphomicrobiales</taxon>
        <taxon>Nitrobacteraceae</taxon>
        <taxon>Bradyrhizobium</taxon>
        <taxon>Bradyrhizobium barranii</taxon>
    </lineage>
</organism>
<protein>
    <submittedName>
        <fullName evidence="1">Uncharacterized protein</fullName>
    </submittedName>
</protein>
<gene>
    <name evidence="3" type="ORF">G6321_00001375</name>
    <name evidence="1" type="ORF">G6321_50590</name>
    <name evidence="2" type="ORF">G6321_54275</name>
</gene>
<reference evidence="3 4" key="1">
    <citation type="journal article" date="2017" name="Syst. Appl. Microbiol.">
        <title>Soybeans inoculated with root zone soils of Canadian native legumes harbour diverse and novel Bradyrhizobium spp. that possess agricultural potential.</title>
        <authorList>
            <person name="Bromfield E.S.P."/>
            <person name="Cloutier S."/>
            <person name="Tambong J.T."/>
            <person name="Tran Thi T.V."/>
        </authorList>
    </citation>
    <scope>NUCLEOTIDE SEQUENCE [LARGE SCALE GENOMIC DNA]</scope>
    <source>
        <strain evidence="3 4">323S2</strain>
    </source>
</reference>
<geneLocation type="plasmid" evidence="3 4">
    <name>pBb323S2a</name>
</geneLocation>
<dbReference type="Proteomes" id="UP000564836">
    <property type="component" value="Plasmid pBb323S2a"/>
</dbReference>
<dbReference type="EMBL" id="JACBFH010000004">
    <property type="protein sequence ID" value="NYY96864.1"/>
    <property type="molecule type" value="Genomic_DNA"/>
</dbReference>
<accession>A0A7Z0QLV3</accession>
<evidence type="ECO:0000313" key="4">
    <source>
        <dbReference type="Proteomes" id="UP000564836"/>
    </source>
</evidence>
<evidence type="ECO:0000313" key="1">
    <source>
        <dbReference type="EMBL" id="NYY96341.1"/>
    </source>
</evidence>